<organism evidence="1 2">
    <name type="scientific">Popillia japonica</name>
    <name type="common">Japanese beetle</name>
    <dbReference type="NCBI Taxonomy" id="7064"/>
    <lineage>
        <taxon>Eukaryota</taxon>
        <taxon>Metazoa</taxon>
        <taxon>Ecdysozoa</taxon>
        <taxon>Arthropoda</taxon>
        <taxon>Hexapoda</taxon>
        <taxon>Insecta</taxon>
        <taxon>Pterygota</taxon>
        <taxon>Neoptera</taxon>
        <taxon>Endopterygota</taxon>
        <taxon>Coleoptera</taxon>
        <taxon>Polyphaga</taxon>
        <taxon>Scarabaeiformia</taxon>
        <taxon>Scarabaeidae</taxon>
        <taxon>Rutelinae</taxon>
        <taxon>Popillia</taxon>
    </lineage>
</organism>
<comment type="caution">
    <text evidence="1">The sequence shown here is derived from an EMBL/GenBank/DDBJ whole genome shotgun (WGS) entry which is preliminary data.</text>
</comment>
<evidence type="ECO:0000313" key="2">
    <source>
        <dbReference type="Proteomes" id="UP001458880"/>
    </source>
</evidence>
<evidence type="ECO:0000313" key="1">
    <source>
        <dbReference type="EMBL" id="KAK9718060.1"/>
    </source>
</evidence>
<name>A0AAW1KHL7_POPJA</name>
<reference evidence="1 2" key="1">
    <citation type="journal article" date="2024" name="BMC Genomics">
        <title>De novo assembly and annotation of Popillia japonica's genome with initial clues to its potential as an invasive pest.</title>
        <authorList>
            <person name="Cucini C."/>
            <person name="Boschi S."/>
            <person name="Funari R."/>
            <person name="Cardaioli E."/>
            <person name="Iannotti N."/>
            <person name="Marturano G."/>
            <person name="Paoli F."/>
            <person name="Bruttini M."/>
            <person name="Carapelli A."/>
            <person name="Frati F."/>
            <person name="Nardi F."/>
        </authorList>
    </citation>
    <scope>NUCLEOTIDE SEQUENCE [LARGE SCALE GENOMIC DNA]</scope>
    <source>
        <strain evidence="1">DMR45628</strain>
    </source>
</reference>
<dbReference type="Proteomes" id="UP001458880">
    <property type="component" value="Unassembled WGS sequence"/>
</dbReference>
<dbReference type="Gene3D" id="2.70.160.11">
    <property type="entry name" value="Hnrnp arginine n-methyltransferase1"/>
    <property type="match status" value="1"/>
</dbReference>
<gene>
    <name evidence="1" type="ORF">QE152_g23384</name>
</gene>
<accession>A0AAW1KHL7</accession>
<proteinExistence type="predicted"/>
<dbReference type="AlphaFoldDB" id="A0AAW1KHL7"/>
<keyword evidence="2" id="KW-1185">Reference proteome</keyword>
<dbReference type="EMBL" id="JASPKY010000232">
    <property type="protein sequence ID" value="KAK9718060.1"/>
    <property type="molecule type" value="Genomic_DNA"/>
</dbReference>
<protein>
    <submittedName>
        <fullName evidence="1">Uncharacterized protein</fullName>
    </submittedName>
</protein>
<sequence length="113" mass="12657">MNELLTSPALSQPVAIAKVGLEKHDIDDVCTAGNFNLEGKGTCNAVALWVDWIFDETCTITTGPTAPVEINKNVKWDMHVRQGVQLINNRDFQGHIDYTFNFNRKTGQVCFKM</sequence>